<dbReference type="PANTHER" id="PTHR10996">
    <property type="entry name" value="2-HYDROXYACID DEHYDROGENASE-RELATED"/>
    <property type="match status" value="1"/>
</dbReference>
<evidence type="ECO:0000256" key="1">
    <source>
        <dbReference type="ARBA" id="ARBA00022857"/>
    </source>
</evidence>
<dbReference type="GO" id="GO:0016618">
    <property type="term" value="F:hydroxypyruvate reductase [NAD(P)H] activity"/>
    <property type="evidence" value="ECO:0007669"/>
    <property type="project" value="TreeGrafter"/>
</dbReference>
<sequence>MKPTILMMPRLADDAIASLKQHYTVIGPVHGDDPAGIPEEAREARALVTYGGRRTGAGLMDALPKLELIACYGTGVEGVDAAAAKARGIKLCNAADANARSVAEFAVGLMLCSMRGIGRGDRFVRDGRWSSRGIEPVANTPDLAGRKIGVYGLGAIGARIASRAAAFEMEVGYHSRSPKPELPYQFHDSLLALADWADVLMVAVRASAETRNAVDATVLDALGPEGYVVNISRGLVIDEEALCDALEQKRIAGAALDVFAEEPHVPERLRKLETVVLTPHIAASSQDARKGQLRMLLGNLEAFFAGRSMPSSVPL</sequence>
<dbReference type="SUPFAM" id="SSF52283">
    <property type="entry name" value="Formate/glycerate dehydrogenase catalytic domain-like"/>
    <property type="match status" value="1"/>
</dbReference>
<dbReference type="PROSITE" id="PS00065">
    <property type="entry name" value="D_2_HYDROXYACID_DH_1"/>
    <property type="match status" value="1"/>
</dbReference>
<gene>
    <name evidence="7" type="ORF">NWE54_20700</name>
</gene>
<protein>
    <submittedName>
        <fullName evidence="7">2-hydroxyacid dehydrogenase</fullName>
    </submittedName>
</protein>
<dbReference type="Pfam" id="PF02826">
    <property type="entry name" value="2-Hacid_dh_C"/>
    <property type="match status" value="1"/>
</dbReference>
<evidence type="ECO:0000313" key="7">
    <source>
        <dbReference type="EMBL" id="UZF86200.1"/>
    </source>
</evidence>
<dbReference type="GO" id="GO:0030267">
    <property type="term" value="F:glyoxylate reductase (NADPH) activity"/>
    <property type="evidence" value="ECO:0007669"/>
    <property type="project" value="TreeGrafter"/>
</dbReference>
<evidence type="ECO:0000256" key="3">
    <source>
        <dbReference type="ARBA" id="ARBA00023027"/>
    </source>
</evidence>
<dbReference type="Gene3D" id="3.40.50.720">
    <property type="entry name" value="NAD(P)-binding Rossmann-like Domain"/>
    <property type="match status" value="2"/>
</dbReference>
<feature type="domain" description="D-isomer specific 2-hydroxyacid dehydrogenase NAD-binding" evidence="6">
    <location>
        <begin position="107"/>
        <end position="282"/>
    </location>
</feature>
<dbReference type="Pfam" id="PF00389">
    <property type="entry name" value="2-Hacid_dh"/>
    <property type="match status" value="1"/>
</dbReference>
<keyword evidence="1" id="KW-0521">NADP</keyword>
<evidence type="ECO:0000256" key="4">
    <source>
        <dbReference type="RuleBase" id="RU003719"/>
    </source>
</evidence>
<dbReference type="InterPro" id="IPR006139">
    <property type="entry name" value="D-isomer_2_OHA_DH_cat_dom"/>
</dbReference>
<dbReference type="CDD" id="cd12156">
    <property type="entry name" value="HPPR"/>
    <property type="match status" value="1"/>
</dbReference>
<dbReference type="GO" id="GO:0005829">
    <property type="term" value="C:cytosol"/>
    <property type="evidence" value="ECO:0007669"/>
    <property type="project" value="TreeGrafter"/>
</dbReference>
<reference evidence="7" key="1">
    <citation type="submission" date="2022-08" db="EMBL/GenBank/DDBJ databases">
        <title>Complete Genome Sequences of 2 Bosea sp. soil isolates.</title>
        <authorList>
            <person name="Alvarez Arevalo M."/>
            <person name="Sterndorff E.B."/>
            <person name="Faurdal D."/>
            <person name="Joergensen T.S."/>
            <person name="Weber T."/>
        </authorList>
    </citation>
    <scope>NUCLEOTIDE SEQUENCE</scope>
    <source>
        <strain evidence="7">NBC_00436</strain>
    </source>
</reference>
<evidence type="ECO:0000259" key="5">
    <source>
        <dbReference type="Pfam" id="PF00389"/>
    </source>
</evidence>
<dbReference type="InterPro" id="IPR006140">
    <property type="entry name" value="D-isomer_DH_NAD-bd"/>
</dbReference>
<dbReference type="AlphaFoldDB" id="A0A9E8CKV9"/>
<keyword evidence="2 4" id="KW-0560">Oxidoreductase</keyword>
<dbReference type="FunFam" id="3.40.50.720:FF:000213">
    <property type="entry name" value="Putative 2-hydroxyacid dehydrogenase"/>
    <property type="match status" value="1"/>
</dbReference>
<accession>A0A9E8CKV9</accession>
<dbReference type="InterPro" id="IPR050223">
    <property type="entry name" value="D-isomer_2-hydroxyacid_DH"/>
</dbReference>
<dbReference type="SUPFAM" id="SSF51735">
    <property type="entry name" value="NAD(P)-binding Rossmann-fold domains"/>
    <property type="match status" value="1"/>
</dbReference>
<organism evidence="7">
    <name type="scientific">Bosea sp. NBC_00436</name>
    <dbReference type="NCBI Taxonomy" id="2969620"/>
    <lineage>
        <taxon>Bacteria</taxon>
        <taxon>Pseudomonadati</taxon>
        <taxon>Pseudomonadota</taxon>
        <taxon>Alphaproteobacteria</taxon>
        <taxon>Hyphomicrobiales</taxon>
        <taxon>Boseaceae</taxon>
        <taxon>Bosea</taxon>
    </lineage>
</organism>
<proteinExistence type="inferred from homology"/>
<keyword evidence="3" id="KW-0520">NAD</keyword>
<evidence type="ECO:0000256" key="2">
    <source>
        <dbReference type="ARBA" id="ARBA00023002"/>
    </source>
</evidence>
<feature type="domain" description="D-isomer specific 2-hydroxyacid dehydrogenase catalytic" evidence="5">
    <location>
        <begin position="6"/>
        <end position="313"/>
    </location>
</feature>
<dbReference type="InterPro" id="IPR029752">
    <property type="entry name" value="D-isomer_DH_CS1"/>
</dbReference>
<comment type="similarity">
    <text evidence="4">Belongs to the D-isomer specific 2-hydroxyacid dehydrogenase family.</text>
</comment>
<dbReference type="InterPro" id="IPR036291">
    <property type="entry name" value="NAD(P)-bd_dom_sf"/>
</dbReference>
<dbReference type="GO" id="GO:0051287">
    <property type="term" value="F:NAD binding"/>
    <property type="evidence" value="ECO:0007669"/>
    <property type="project" value="InterPro"/>
</dbReference>
<name>A0A9E8CKV9_9HYPH</name>
<dbReference type="PANTHER" id="PTHR10996:SF178">
    <property type="entry name" value="2-HYDROXYACID DEHYDROGENASE YGL185C-RELATED"/>
    <property type="match status" value="1"/>
</dbReference>
<dbReference type="EMBL" id="CP102774">
    <property type="protein sequence ID" value="UZF86200.1"/>
    <property type="molecule type" value="Genomic_DNA"/>
</dbReference>
<evidence type="ECO:0000259" key="6">
    <source>
        <dbReference type="Pfam" id="PF02826"/>
    </source>
</evidence>